<feature type="region of interest" description="Disordered" evidence="1">
    <location>
        <begin position="23"/>
        <end position="73"/>
    </location>
</feature>
<dbReference type="Proteomes" id="UP001295469">
    <property type="component" value="Chromosome C02"/>
</dbReference>
<evidence type="ECO:0000256" key="1">
    <source>
        <dbReference type="SAM" id="MobiDB-lite"/>
    </source>
</evidence>
<protein>
    <submittedName>
        <fullName evidence="2">(rape) hypothetical protein</fullName>
    </submittedName>
</protein>
<accession>A0A816KNM8</accession>
<name>A0A816KNM8_BRANA</name>
<dbReference type="EMBL" id="HG994366">
    <property type="protein sequence ID" value="CAF1921277.1"/>
    <property type="molecule type" value="Genomic_DNA"/>
</dbReference>
<reference evidence="2" key="1">
    <citation type="submission" date="2021-01" db="EMBL/GenBank/DDBJ databases">
        <authorList>
            <consortium name="Genoscope - CEA"/>
            <person name="William W."/>
        </authorList>
    </citation>
    <scope>NUCLEOTIDE SEQUENCE</scope>
</reference>
<organism evidence="2">
    <name type="scientific">Brassica napus</name>
    <name type="common">Rape</name>
    <dbReference type="NCBI Taxonomy" id="3708"/>
    <lineage>
        <taxon>Eukaryota</taxon>
        <taxon>Viridiplantae</taxon>
        <taxon>Streptophyta</taxon>
        <taxon>Embryophyta</taxon>
        <taxon>Tracheophyta</taxon>
        <taxon>Spermatophyta</taxon>
        <taxon>Magnoliopsida</taxon>
        <taxon>eudicotyledons</taxon>
        <taxon>Gunneridae</taxon>
        <taxon>Pentapetalae</taxon>
        <taxon>rosids</taxon>
        <taxon>malvids</taxon>
        <taxon>Brassicales</taxon>
        <taxon>Brassicaceae</taxon>
        <taxon>Brassiceae</taxon>
        <taxon>Brassica</taxon>
    </lineage>
</organism>
<proteinExistence type="predicted"/>
<gene>
    <name evidence="2" type="ORF">DARMORV10_C02P61120.1</name>
</gene>
<feature type="compositionally biased region" description="Basic and acidic residues" evidence="1">
    <location>
        <begin position="60"/>
        <end position="73"/>
    </location>
</feature>
<evidence type="ECO:0000313" key="2">
    <source>
        <dbReference type="EMBL" id="CAF1921277.1"/>
    </source>
</evidence>
<sequence>MLLSQRSERAKSSLDLKIFILRNPIKPTPSASTPTDPRCCSRVERRRNPNLSNGANHAGPTRDRDISGEKKER</sequence>
<dbReference type="AlphaFoldDB" id="A0A816KNM8"/>